<feature type="region of interest" description="Disordered" evidence="1">
    <location>
        <begin position="51"/>
        <end position="178"/>
    </location>
</feature>
<dbReference type="Proteomes" id="UP000245119">
    <property type="component" value="Linkage Group LG4"/>
</dbReference>
<dbReference type="AlphaFoldDB" id="A0A2T7PDV3"/>
<comment type="caution">
    <text evidence="2">The sequence shown here is derived from an EMBL/GenBank/DDBJ whole genome shotgun (WGS) entry which is preliminary data.</text>
</comment>
<organism evidence="2 3">
    <name type="scientific">Pomacea canaliculata</name>
    <name type="common">Golden apple snail</name>
    <dbReference type="NCBI Taxonomy" id="400727"/>
    <lineage>
        <taxon>Eukaryota</taxon>
        <taxon>Metazoa</taxon>
        <taxon>Spiralia</taxon>
        <taxon>Lophotrochozoa</taxon>
        <taxon>Mollusca</taxon>
        <taxon>Gastropoda</taxon>
        <taxon>Caenogastropoda</taxon>
        <taxon>Architaenioglossa</taxon>
        <taxon>Ampullarioidea</taxon>
        <taxon>Ampullariidae</taxon>
        <taxon>Pomacea</taxon>
    </lineage>
</organism>
<feature type="compositionally biased region" description="Low complexity" evidence="1">
    <location>
        <begin position="136"/>
        <end position="153"/>
    </location>
</feature>
<protein>
    <submittedName>
        <fullName evidence="2">Uncharacterized protein</fullName>
    </submittedName>
</protein>
<reference evidence="2 3" key="1">
    <citation type="submission" date="2018-04" db="EMBL/GenBank/DDBJ databases">
        <title>The genome of golden apple snail Pomacea canaliculata provides insight into stress tolerance and invasive adaptation.</title>
        <authorList>
            <person name="Liu C."/>
            <person name="Liu B."/>
            <person name="Ren Y."/>
            <person name="Zhang Y."/>
            <person name="Wang H."/>
            <person name="Li S."/>
            <person name="Jiang F."/>
            <person name="Yin L."/>
            <person name="Zhang G."/>
            <person name="Qian W."/>
            <person name="Fan W."/>
        </authorList>
    </citation>
    <scope>NUCLEOTIDE SEQUENCE [LARGE SCALE GENOMIC DNA]</scope>
    <source>
        <strain evidence="2">SZHN2017</strain>
        <tissue evidence="2">Muscle</tissue>
    </source>
</reference>
<dbReference type="EMBL" id="PZQS01000004">
    <property type="protein sequence ID" value="PVD31599.1"/>
    <property type="molecule type" value="Genomic_DNA"/>
</dbReference>
<gene>
    <name evidence="2" type="ORF">C0Q70_07014</name>
</gene>
<evidence type="ECO:0000313" key="3">
    <source>
        <dbReference type="Proteomes" id="UP000245119"/>
    </source>
</evidence>
<keyword evidence="3" id="KW-1185">Reference proteome</keyword>
<proteinExistence type="predicted"/>
<name>A0A2T7PDV3_POMCA</name>
<feature type="compositionally biased region" description="Basic and acidic residues" evidence="1">
    <location>
        <begin position="51"/>
        <end position="77"/>
    </location>
</feature>
<evidence type="ECO:0000313" key="2">
    <source>
        <dbReference type="EMBL" id="PVD31599.1"/>
    </source>
</evidence>
<dbReference type="OrthoDB" id="1928974at2759"/>
<evidence type="ECO:0000256" key="1">
    <source>
        <dbReference type="SAM" id="MobiDB-lite"/>
    </source>
</evidence>
<accession>A0A2T7PDV3</accession>
<sequence length="357" mass="38711">MDLLASYADDTSDNQTLDVNEKAADSGMVFSHLEAEWESFEKMMGDDLLMKSTDKVPSDKTADSVEPDRSAEEHPDPVRLSTGDECNSGQESVSSVNDDRSSSKSSASYDSESDSEENDKEEKEENKSDRKRHSSESSSSSSSSASDVSEASAGKVERAFPNVQAGSEKTSSDRGLSERKVLQSNRVELFFASWWQYLGLPLVVNEEVSGTRLEGGLATFSGVNRWKFYHQARGTPPLQAISLEFLPGDHVLDLILCHPAESVDDHLIVVCTTDRPQGIHMQDMRKSGFLHAVAVLVPGQETDTPEGIHPVSVDTTATEIGGIDGVGHVTITTDIGTTQVQACAVVAPHMETEESLK</sequence>